<evidence type="ECO:0000256" key="4">
    <source>
        <dbReference type="SAM" id="SignalP"/>
    </source>
</evidence>
<dbReference type="InterPro" id="IPR037176">
    <property type="entry name" value="Osmotin/thaumatin-like_sf"/>
</dbReference>
<feature type="disulfide bond" evidence="3">
    <location>
        <begin position="92"/>
        <end position="98"/>
    </location>
</feature>
<feature type="disulfide bond" evidence="3">
    <location>
        <begin position="144"/>
        <end position="227"/>
    </location>
</feature>
<proteinExistence type="inferred from homology"/>
<keyword evidence="4" id="KW-0732">Signal</keyword>
<dbReference type="InterPro" id="IPR017949">
    <property type="entry name" value="Thaumatin_CS"/>
</dbReference>
<dbReference type="EMBL" id="JARYMX010000001">
    <property type="protein sequence ID" value="KAJ9565374.1"/>
    <property type="molecule type" value="Genomic_DNA"/>
</dbReference>
<dbReference type="PROSITE" id="PS00316">
    <property type="entry name" value="THAUMATIN_1"/>
    <property type="match status" value="1"/>
</dbReference>
<dbReference type="PRINTS" id="PR00347">
    <property type="entry name" value="THAUMATIN"/>
</dbReference>
<name>A0AA38TSM1_9ASTR</name>
<dbReference type="PANTHER" id="PTHR31048">
    <property type="entry name" value="OS03G0233200 PROTEIN"/>
    <property type="match status" value="1"/>
</dbReference>
<keyword evidence="2 3" id="KW-1015">Disulfide bond</keyword>
<evidence type="ECO:0000313" key="5">
    <source>
        <dbReference type="EMBL" id="KAJ9565374.1"/>
    </source>
</evidence>
<reference evidence="5" key="1">
    <citation type="submission" date="2023-03" db="EMBL/GenBank/DDBJ databases">
        <title>Chromosome-scale reference genome and RAD-based genetic map of yellow starthistle (Centaurea solstitialis) reveal putative structural variation and QTLs associated with invader traits.</title>
        <authorList>
            <person name="Reatini B."/>
            <person name="Cang F.A."/>
            <person name="Jiang Q."/>
            <person name="Mckibben M.T.W."/>
            <person name="Barker M.S."/>
            <person name="Rieseberg L.H."/>
            <person name="Dlugosch K.M."/>
        </authorList>
    </citation>
    <scope>NUCLEOTIDE SEQUENCE</scope>
    <source>
        <strain evidence="5">CAN-66</strain>
        <tissue evidence="5">Leaf</tissue>
    </source>
</reference>
<dbReference type="InterPro" id="IPR001938">
    <property type="entry name" value="Thaumatin"/>
</dbReference>
<comment type="similarity">
    <text evidence="1">Belongs to the thaumatin family.</text>
</comment>
<organism evidence="5 6">
    <name type="scientific">Centaurea solstitialis</name>
    <name type="common">yellow star-thistle</name>
    <dbReference type="NCBI Taxonomy" id="347529"/>
    <lineage>
        <taxon>Eukaryota</taxon>
        <taxon>Viridiplantae</taxon>
        <taxon>Streptophyta</taxon>
        <taxon>Embryophyta</taxon>
        <taxon>Tracheophyta</taxon>
        <taxon>Spermatophyta</taxon>
        <taxon>Magnoliopsida</taxon>
        <taxon>eudicotyledons</taxon>
        <taxon>Gunneridae</taxon>
        <taxon>Pentapetalae</taxon>
        <taxon>asterids</taxon>
        <taxon>campanulids</taxon>
        <taxon>Asterales</taxon>
        <taxon>Asteraceae</taxon>
        <taxon>Carduoideae</taxon>
        <taxon>Cardueae</taxon>
        <taxon>Centaureinae</taxon>
        <taxon>Centaurea</taxon>
    </lineage>
</organism>
<feature type="chain" id="PRO_5041430700" description="Thaumatin-like protein" evidence="4">
    <location>
        <begin position="20"/>
        <end position="237"/>
    </location>
</feature>
<keyword evidence="6" id="KW-1185">Reference proteome</keyword>
<dbReference type="FunFam" id="2.60.110.10:FF:000002">
    <property type="entry name" value="Thaumatin-like protein 1a"/>
    <property type="match status" value="1"/>
</dbReference>
<dbReference type="SMART" id="SM00205">
    <property type="entry name" value="THN"/>
    <property type="match status" value="1"/>
</dbReference>
<evidence type="ECO:0008006" key="7">
    <source>
        <dbReference type="Google" id="ProtNLM"/>
    </source>
</evidence>
<dbReference type="PIRSF" id="PIRSF002703">
    <property type="entry name" value="Thaumatin"/>
    <property type="match status" value="1"/>
</dbReference>
<dbReference type="Gene3D" id="2.60.110.10">
    <property type="entry name" value="Thaumatin"/>
    <property type="match status" value="1"/>
</dbReference>
<dbReference type="SUPFAM" id="SSF49870">
    <property type="entry name" value="Osmotin, thaumatin-like protein"/>
    <property type="match status" value="1"/>
</dbReference>
<feature type="disulfide bond" evidence="3">
    <location>
        <begin position="187"/>
        <end position="197"/>
    </location>
</feature>
<dbReference type="CDD" id="cd09218">
    <property type="entry name" value="TLP-PA"/>
    <property type="match status" value="1"/>
</dbReference>
<dbReference type="Proteomes" id="UP001172457">
    <property type="component" value="Chromosome 1"/>
</dbReference>
<accession>A0AA38TSM1</accession>
<evidence type="ECO:0000313" key="6">
    <source>
        <dbReference type="Proteomes" id="UP001172457"/>
    </source>
</evidence>
<sequence>MAFLHISLALLLTSIGVNAVVLFTLENRCDKTIWPGIQASAGQPQLMDGGLELKPQQSRNVTAPKGWSGRIWGRTGCKFNVYGDGTCTTGDCGTGLYCNGASGELPASLAEFTLDSPLDFYDVSLSDGFNLPISIFPYGDSGICPSIRCDTNLNPNCPPNLHVRGDDGEIVACKSACTAFQTPEYCCTGPYQNPNRCKPTRYTQYFKRLCPTSYTYAYDDPASTYTCRDTNYLIAFC</sequence>
<feature type="disulfide bond" evidence="3">
    <location>
        <begin position="149"/>
        <end position="210"/>
    </location>
</feature>
<dbReference type="AlphaFoldDB" id="A0AA38TSM1"/>
<evidence type="ECO:0000256" key="1">
    <source>
        <dbReference type="ARBA" id="ARBA00010607"/>
    </source>
</evidence>
<dbReference type="Pfam" id="PF00314">
    <property type="entry name" value="Thaumatin"/>
    <property type="match status" value="1"/>
</dbReference>
<feature type="disulfide bond" evidence="3">
    <location>
        <begin position="177"/>
        <end position="186"/>
    </location>
</feature>
<feature type="disulfide bond" evidence="3">
    <location>
        <begin position="157"/>
        <end position="173"/>
    </location>
</feature>
<comment type="caution">
    <text evidence="5">The sequence shown here is derived from an EMBL/GenBank/DDBJ whole genome shotgun (WGS) entry which is preliminary data.</text>
</comment>
<feature type="disulfide bond" evidence="3">
    <location>
        <begin position="29"/>
        <end position="237"/>
    </location>
</feature>
<dbReference type="PROSITE" id="PS51367">
    <property type="entry name" value="THAUMATIN_2"/>
    <property type="match status" value="1"/>
</dbReference>
<evidence type="ECO:0000256" key="2">
    <source>
        <dbReference type="ARBA" id="ARBA00023157"/>
    </source>
</evidence>
<feature type="signal peptide" evidence="4">
    <location>
        <begin position="1"/>
        <end position="19"/>
    </location>
</feature>
<evidence type="ECO:0000256" key="3">
    <source>
        <dbReference type="PIRSR" id="PIRSR002703-1"/>
    </source>
</evidence>
<protein>
    <recommendedName>
        <fullName evidence="7">Thaumatin-like protein</fullName>
    </recommendedName>
</protein>
<feature type="disulfide bond" evidence="3">
    <location>
        <begin position="77"/>
        <end position="87"/>
    </location>
</feature>
<gene>
    <name evidence="5" type="ORF">OSB04_001340</name>
</gene>